<dbReference type="Proteomes" id="UP001164539">
    <property type="component" value="Chromosome 14"/>
</dbReference>
<gene>
    <name evidence="1" type="ORF">OWV82_025187</name>
</gene>
<sequence>METPFLTSTQRYAAAALFALALHQSQTDQNRISNPLVPLKDEPISEGVSVSASVSHSDAHQLWIDENSGLLLPIFSFLEVDDQARNGIKETAGVSSQVRHHVGAFLKLLSEESDGTSSERISKELALTKAVDSMVLTMESSIPSFEDSRGNNEYEIKCHETYPNVKTESVCNGAMESCETQQGTNPKMSTEEKVPSEPGSSISKQLMEEETLLTYQRKVTVLYKLLSACVAENTHVNKNCSRKKGYDARHRVTLRLLATWLNVKWIKMEAMETLVACSLVASEQEQVEKKDETRKSEGSWTIWNRGGVIGAAAVTGGTLMAVSGGLAAPAIAHGLSALAPSLGSLVPAVGASGFAAAASATGSAAGSVAVAASFGAAGAGLTGCKMARRIGSIDEFEFKVIGEEKQGRLAVGIMISGLVFEQEDFIKPWKHHKDNLERYALQWESNHLIAVSTAIQDWLTSKIAMTLMKEGAMQTVISSLLTAFSMPATLLQASDLIDSKWAIAVDRSDKVGNQLAEVLLEGLQGNRPVTLVGFSLEARVIFKCLQCLAETGDNAGFVEKVVLLGAPISIKDEKWEDARKMVAGRFVNVYSTNDWVLGIAFRASLLSEGLSGIQPIDIPGIENVDVTELIEGHSSYLWITNQILKQLDLESYYPVYSTTHAKPQEQKNSTTEFSSVQ</sequence>
<organism evidence="1 2">
    <name type="scientific">Melia azedarach</name>
    <name type="common">Chinaberry tree</name>
    <dbReference type="NCBI Taxonomy" id="155640"/>
    <lineage>
        <taxon>Eukaryota</taxon>
        <taxon>Viridiplantae</taxon>
        <taxon>Streptophyta</taxon>
        <taxon>Embryophyta</taxon>
        <taxon>Tracheophyta</taxon>
        <taxon>Spermatophyta</taxon>
        <taxon>Magnoliopsida</taxon>
        <taxon>eudicotyledons</taxon>
        <taxon>Gunneridae</taxon>
        <taxon>Pentapetalae</taxon>
        <taxon>rosids</taxon>
        <taxon>malvids</taxon>
        <taxon>Sapindales</taxon>
        <taxon>Meliaceae</taxon>
        <taxon>Melia</taxon>
    </lineage>
</organism>
<dbReference type="EMBL" id="CM051407">
    <property type="protein sequence ID" value="KAJ4702046.1"/>
    <property type="molecule type" value="Genomic_DNA"/>
</dbReference>
<keyword evidence="2" id="KW-1185">Reference proteome</keyword>
<protein>
    <submittedName>
        <fullName evidence="1">Transmembrane and coiled-coil domain-containing protein 4-like</fullName>
    </submittedName>
</protein>
<evidence type="ECO:0000313" key="1">
    <source>
        <dbReference type="EMBL" id="KAJ4702046.1"/>
    </source>
</evidence>
<reference evidence="1 2" key="1">
    <citation type="journal article" date="2023" name="Science">
        <title>Complex scaffold remodeling in plant triterpene biosynthesis.</title>
        <authorList>
            <person name="De La Pena R."/>
            <person name="Hodgson H."/>
            <person name="Liu J.C."/>
            <person name="Stephenson M.J."/>
            <person name="Martin A.C."/>
            <person name="Owen C."/>
            <person name="Harkess A."/>
            <person name="Leebens-Mack J."/>
            <person name="Jimenez L.E."/>
            <person name="Osbourn A."/>
            <person name="Sattely E.S."/>
        </authorList>
    </citation>
    <scope>NUCLEOTIDE SEQUENCE [LARGE SCALE GENOMIC DNA]</scope>
    <source>
        <strain evidence="2">cv. JPN11</strain>
        <tissue evidence="1">Leaf</tissue>
    </source>
</reference>
<comment type="caution">
    <text evidence="1">The sequence shown here is derived from an EMBL/GenBank/DDBJ whole genome shotgun (WGS) entry which is preliminary data.</text>
</comment>
<evidence type="ECO:0000313" key="2">
    <source>
        <dbReference type="Proteomes" id="UP001164539"/>
    </source>
</evidence>
<accession>A0ACC1WS92</accession>
<proteinExistence type="predicted"/>
<name>A0ACC1WS92_MELAZ</name>